<keyword evidence="3" id="KW-1185">Reference proteome</keyword>
<dbReference type="Proteomes" id="UP000076128">
    <property type="component" value="Chromosome"/>
</dbReference>
<dbReference type="STRING" id="1335048.AKL17_2232"/>
<name>A0A159Z528_9RHOB</name>
<gene>
    <name evidence="2" type="ORF">AKL17_2232</name>
</gene>
<dbReference type="KEGG" id="daa:AKL17_2232"/>
<sequence>MFYGAPQLLFVVLLPVMFVLLFRKAGFRGAKQWLGALPVLGWITLFAAKLTMNVAEIKSVFLIAQLGIVLVPILTVAPLVILWRLDWPIHKQETTPMEGV</sequence>
<evidence type="ECO:0000313" key="3">
    <source>
        <dbReference type="Proteomes" id="UP000076128"/>
    </source>
</evidence>
<keyword evidence="1" id="KW-0812">Transmembrane</keyword>
<dbReference type="RefSeq" id="WP_066813211.1">
    <property type="nucleotide sequence ID" value="NZ_CP012661.1"/>
</dbReference>
<feature type="transmembrane region" description="Helical" evidence="1">
    <location>
        <begin position="61"/>
        <end position="83"/>
    </location>
</feature>
<dbReference type="AlphaFoldDB" id="A0A159Z528"/>
<keyword evidence="1" id="KW-0472">Membrane</keyword>
<keyword evidence="1" id="KW-1133">Transmembrane helix</keyword>
<accession>A0A159Z528</accession>
<protein>
    <submittedName>
        <fullName evidence="2">Uncharacterized protein</fullName>
    </submittedName>
</protein>
<feature type="transmembrane region" description="Helical" evidence="1">
    <location>
        <begin position="6"/>
        <end position="22"/>
    </location>
</feature>
<evidence type="ECO:0000313" key="2">
    <source>
        <dbReference type="EMBL" id="AMY69478.1"/>
    </source>
</evidence>
<reference evidence="2 3" key="1">
    <citation type="submission" date="2015-09" db="EMBL/GenBank/DDBJ databases">
        <title>Complete genome sequence of Defluviimonas alba cai42t isolated from an oilfield in Xinjiang.</title>
        <authorList>
            <person name="Geng S."/>
            <person name="Pan X."/>
            <person name="Wu X."/>
        </authorList>
    </citation>
    <scope>NUCLEOTIDE SEQUENCE [LARGE SCALE GENOMIC DNA]</scope>
    <source>
        <strain evidence="3">cai42</strain>
    </source>
</reference>
<feature type="transmembrane region" description="Helical" evidence="1">
    <location>
        <begin position="34"/>
        <end position="55"/>
    </location>
</feature>
<dbReference type="EMBL" id="CP012661">
    <property type="protein sequence ID" value="AMY69478.1"/>
    <property type="molecule type" value="Genomic_DNA"/>
</dbReference>
<organism evidence="2 3">
    <name type="scientific">Frigidibacter mobilis</name>
    <dbReference type="NCBI Taxonomy" id="1335048"/>
    <lineage>
        <taxon>Bacteria</taxon>
        <taxon>Pseudomonadati</taxon>
        <taxon>Pseudomonadota</taxon>
        <taxon>Alphaproteobacteria</taxon>
        <taxon>Rhodobacterales</taxon>
        <taxon>Paracoccaceae</taxon>
        <taxon>Frigidibacter</taxon>
    </lineage>
</organism>
<evidence type="ECO:0000256" key="1">
    <source>
        <dbReference type="SAM" id="Phobius"/>
    </source>
</evidence>
<proteinExistence type="predicted"/>